<name>A0A177BU34_9PLEO</name>
<reference evidence="1 2" key="1">
    <citation type="submission" date="2016-05" db="EMBL/GenBank/DDBJ databases">
        <title>Comparative analysis of secretome profiles of manganese(II)-oxidizing ascomycete fungi.</title>
        <authorList>
            <consortium name="DOE Joint Genome Institute"/>
            <person name="Zeiner C.A."/>
            <person name="Purvine S.O."/>
            <person name="Zink E.M."/>
            <person name="Wu S."/>
            <person name="Pasa-Tolic L."/>
            <person name="Chaput D.L."/>
            <person name="Haridas S."/>
            <person name="Grigoriev I.V."/>
            <person name="Santelli C.M."/>
            <person name="Hansel C.M."/>
        </authorList>
    </citation>
    <scope>NUCLEOTIDE SEQUENCE [LARGE SCALE GENOMIC DNA]</scope>
    <source>
        <strain evidence="1 2">AP3s5-JAC2a</strain>
    </source>
</reference>
<evidence type="ECO:0000313" key="2">
    <source>
        <dbReference type="Proteomes" id="UP000077069"/>
    </source>
</evidence>
<protein>
    <submittedName>
        <fullName evidence="1">Uncharacterized protein</fullName>
    </submittedName>
</protein>
<sequence length="265" mass="28787">MLPQLPNAATVRLACLSAQGSVQSRCRVSVVWYWQLGFRARRLLARLASWPVATSFSTVEAARFPPPAMCAKARRAAKRHQKGGIYAGTWIGEKAVAERGESGATVRFCLLTAGASPVHIVASADGRQGSQAHPKQQARRRVSSLVARRGLAGLAGCSPWPAVGTIACTSRRISSRLIRATMACEARSSQRCTRRRLLCCVAGPSPVALRARRRERLLVRADQQAERRPSTLLCTILCCSSGRRVPCTRVLPPRRARTRPAPSSV</sequence>
<keyword evidence="2" id="KW-1185">Reference proteome</keyword>
<accession>A0A177BU34</accession>
<dbReference type="GeneID" id="28769641"/>
<organism evidence="1 2">
    <name type="scientific">Paraphaeosphaeria sporulosa</name>
    <dbReference type="NCBI Taxonomy" id="1460663"/>
    <lineage>
        <taxon>Eukaryota</taxon>
        <taxon>Fungi</taxon>
        <taxon>Dikarya</taxon>
        <taxon>Ascomycota</taxon>
        <taxon>Pezizomycotina</taxon>
        <taxon>Dothideomycetes</taxon>
        <taxon>Pleosporomycetidae</taxon>
        <taxon>Pleosporales</taxon>
        <taxon>Massarineae</taxon>
        <taxon>Didymosphaeriaceae</taxon>
        <taxon>Paraphaeosphaeria</taxon>
    </lineage>
</organism>
<dbReference type="RefSeq" id="XP_018029051.1">
    <property type="nucleotide sequence ID" value="XM_018186155.1"/>
</dbReference>
<dbReference type="InParanoid" id="A0A177BU34"/>
<evidence type="ECO:0000313" key="1">
    <source>
        <dbReference type="EMBL" id="OAF98685.1"/>
    </source>
</evidence>
<dbReference type="EMBL" id="KV441564">
    <property type="protein sequence ID" value="OAF98685.1"/>
    <property type="molecule type" value="Genomic_DNA"/>
</dbReference>
<dbReference type="AlphaFoldDB" id="A0A177BU34"/>
<gene>
    <name evidence="1" type="ORF">CC84DRAFT_420120</name>
</gene>
<proteinExistence type="predicted"/>
<dbReference type="Proteomes" id="UP000077069">
    <property type="component" value="Unassembled WGS sequence"/>
</dbReference>